<sequence>MTTIHFILSAVCIGVATTIIEWFIIGFLFHRYQALTPQTWRPESYTSYTYSTLLSLLFGILFTTFYLKIGSHYVLPANVLSNCKLGLVCFGCFSLITELGSAIYVNYHKMFVIGKLIASALSYIAAAIIAGLFFW</sequence>
<dbReference type="Proteomes" id="UP000505355">
    <property type="component" value="Chromosome"/>
</dbReference>
<reference evidence="2 3" key="1">
    <citation type="submission" date="2020-05" db="EMBL/GenBank/DDBJ databases">
        <title>Mucilaginibacter mali sp. nov.</title>
        <authorList>
            <person name="Kim H.S."/>
            <person name="Lee K.C."/>
            <person name="Suh M.K."/>
            <person name="Kim J.-S."/>
            <person name="Han K.-I."/>
            <person name="Eom M.K."/>
            <person name="Shin Y.K."/>
            <person name="Lee J.-S."/>
        </authorList>
    </citation>
    <scope>NUCLEOTIDE SEQUENCE [LARGE SCALE GENOMIC DNA]</scope>
    <source>
        <strain evidence="2 3">G2-14</strain>
    </source>
</reference>
<evidence type="ECO:0008006" key="4">
    <source>
        <dbReference type="Google" id="ProtNLM"/>
    </source>
</evidence>
<accession>A0A7D4QA52</accession>
<keyword evidence="1" id="KW-0812">Transmembrane</keyword>
<dbReference type="KEGG" id="mmab:HQ865_12615"/>
<keyword evidence="1" id="KW-0472">Membrane</keyword>
<feature type="transmembrane region" description="Helical" evidence="1">
    <location>
        <begin position="85"/>
        <end position="105"/>
    </location>
</feature>
<gene>
    <name evidence="2" type="ORF">HQ865_12615</name>
</gene>
<organism evidence="2 3">
    <name type="scientific">Mucilaginibacter mali</name>
    <dbReference type="NCBI Taxonomy" id="2740462"/>
    <lineage>
        <taxon>Bacteria</taxon>
        <taxon>Pseudomonadati</taxon>
        <taxon>Bacteroidota</taxon>
        <taxon>Sphingobacteriia</taxon>
        <taxon>Sphingobacteriales</taxon>
        <taxon>Sphingobacteriaceae</taxon>
        <taxon>Mucilaginibacter</taxon>
    </lineage>
</organism>
<keyword evidence="3" id="KW-1185">Reference proteome</keyword>
<evidence type="ECO:0000313" key="2">
    <source>
        <dbReference type="EMBL" id="QKJ30565.1"/>
    </source>
</evidence>
<feature type="transmembrane region" description="Helical" evidence="1">
    <location>
        <begin position="50"/>
        <end position="69"/>
    </location>
</feature>
<evidence type="ECO:0000313" key="3">
    <source>
        <dbReference type="Proteomes" id="UP000505355"/>
    </source>
</evidence>
<dbReference type="EMBL" id="CP054139">
    <property type="protein sequence ID" value="QKJ30565.1"/>
    <property type="molecule type" value="Genomic_DNA"/>
</dbReference>
<feature type="transmembrane region" description="Helical" evidence="1">
    <location>
        <begin position="112"/>
        <end position="134"/>
    </location>
</feature>
<keyword evidence="1" id="KW-1133">Transmembrane helix</keyword>
<feature type="transmembrane region" description="Helical" evidence="1">
    <location>
        <begin position="6"/>
        <end position="29"/>
    </location>
</feature>
<proteinExistence type="predicted"/>
<dbReference type="RefSeq" id="WP_173415239.1">
    <property type="nucleotide sequence ID" value="NZ_CP054139.1"/>
</dbReference>
<name>A0A7D4QA52_9SPHI</name>
<evidence type="ECO:0000256" key="1">
    <source>
        <dbReference type="SAM" id="Phobius"/>
    </source>
</evidence>
<protein>
    <recommendedName>
        <fullName evidence="4">DUF1761 domain-containing protein</fullName>
    </recommendedName>
</protein>
<dbReference type="AlphaFoldDB" id="A0A7D4QA52"/>